<reference evidence="1 2" key="1">
    <citation type="journal article" date="2018" name="Front. Plant Sci.">
        <title>Red Clover (Trifolium pratense) and Zigzag Clover (T. medium) - A Picture of Genomic Similarities and Differences.</title>
        <authorList>
            <person name="Dluhosova J."/>
            <person name="Istvanek J."/>
            <person name="Nedelnik J."/>
            <person name="Repkova J."/>
        </authorList>
    </citation>
    <scope>NUCLEOTIDE SEQUENCE [LARGE SCALE GENOMIC DNA]</scope>
    <source>
        <strain evidence="2">cv. 10/8</strain>
        <tissue evidence="1">Leaf</tissue>
    </source>
</reference>
<comment type="caution">
    <text evidence="1">The sequence shown here is derived from an EMBL/GenBank/DDBJ whole genome shotgun (WGS) entry which is preliminary data.</text>
</comment>
<keyword evidence="2" id="KW-1185">Reference proteome</keyword>
<accession>A0A392NWA1</accession>
<dbReference type="GO" id="GO:0006508">
    <property type="term" value="P:proteolysis"/>
    <property type="evidence" value="ECO:0007669"/>
    <property type="project" value="UniProtKB-KW"/>
</dbReference>
<keyword evidence="1" id="KW-0378">Hydrolase</keyword>
<dbReference type="EMBL" id="LXQA010054274">
    <property type="protein sequence ID" value="MCI04093.1"/>
    <property type="molecule type" value="Genomic_DNA"/>
</dbReference>
<dbReference type="Proteomes" id="UP000265520">
    <property type="component" value="Unassembled WGS sequence"/>
</dbReference>
<dbReference type="AlphaFoldDB" id="A0A392NWA1"/>
<sequence>WMPMTFRPTETMNLNDLCAYTATYIFKPDPEQLLGDEVLIKTTSNVFGDRQALKSLMPRRLVDQQQYVLEAHKGADYVRNLYQARFMRPGEYVSRVSYVLDCCKQSCRIKNYVPTT</sequence>
<proteinExistence type="predicted"/>
<evidence type="ECO:0000313" key="2">
    <source>
        <dbReference type="Proteomes" id="UP000265520"/>
    </source>
</evidence>
<keyword evidence="1" id="KW-0645">Protease</keyword>
<name>A0A392NWA1_9FABA</name>
<organism evidence="1 2">
    <name type="scientific">Trifolium medium</name>
    <dbReference type="NCBI Taxonomy" id="97028"/>
    <lineage>
        <taxon>Eukaryota</taxon>
        <taxon>Viridiplantae</taxon>
        <taxon>Streptophyta</taxon>
        <taxon>Embryophyta</taxon>
        <taxon>Tracheophyta</taxon>
        <taxon>Spermatophyta</taxon>
        <taxon>Magnoliopsida</taxon>
        <taxon>eudicotyledons</taxon>
        <taxon>Gunneridae</taxon>
        <taxon>Pentapetalae</taxon>
        <taxon>rosids</taxon>
        <taxon>fabids</taxon>
        <taxon>Fabales</taxon>
        <taxon>Fabaceae</taxon>
        <taxon>Papilionoideae</taxon>
        <taxon>50 kb inversion clade</taxon>
        <taxon>NPAAA clade</taxon>
        <taxon>Hologalegina</taxon>
        <taxon>IRL clade</taxon>
        <taxon>Trifolieae</taxon>
        <taxon>Trifolium</taxon>
    </lineage>
</organism>
<protein>
    <submittedName>
        <fullName evidence="1">Ulp1 protease family carboxy-terminal domain protein</fullName>
    </submittedName>
</protein>
<dbReference type="GO" id="GO:0008233">
    <property type="term" value="F:peptidase activity"/>
    <property type="evidence" value="ECO:0007669"/>
    <property type="project" value="UniProtKB-KW"/>
</dbReference>
<feature type="non-terminal residue" evidence="1">
    <location>
        <position position="1"/>
    </location>
</feature>
<evidence type="ECO:0000313" key="1">
    <source>
        <dbReference type="EMBL" id="MCI04093.1"/>
    </source>
</evidence>